<dbReference type="PROSITE" id="PS51257">
    <property type="entry name" value="PROKAR_LIPOPROTEIN"/>
    <property type="match status" value="1"/>
</dbReference>
<evidence type="ECO:0000313" key="3">
    <source>
        <dbReference type="Proteomes" id="UP000800093"/>
    </source>
</evidence>
<feature type="signal peptide" evidence="1">
    <location>
        <begin position="1"/>
        <end position="20"/>
    </location>
</feature>
<proteinExistence type="predicted"/>
<protein>
    <recommendedName>
        <fullName evidence="4">Secreted RxLR effector peptide protein</fullName>
    </recommendedName>
</protein>
<reference evidence="3" key="1">
    <citation type="journal article" date="2020" name="Stud. Mycol.">
        <title>101 Dothideomycetes genomes: A test case for predicting lifestyles and emergence of pathogens.</title>
        <authorList>
            <person name="Haridas S."/>
            <person name="Albert R."/>
            <person name="Binder M."/>
            <person name="Bloem J."/>
            <person name="LaButti K."/>
            <person name="Salamov A."/>
            <person name="Andreopoulos B."/>
            <person name="Baker S."/>
            <person name="Barry K."/>
            <person name="Bills G."/>
            <person name="Bluhm B."/>
            <person name="Cannon C."/>
            <person name="Castanera R."/>
            <person name="Culley D."/>
            <person name="Daum C."/>
            <person name="Ezra D."/>
            <person name="Gonzalez J."/>
            <person name="Henrissat B."/>
            <person name="Kuo A."/>
            <person name="Liang C."/>
            <person name="Lipzen A."/>
            <person name="Lutzoni F."/>
            <person name="Magnuson J."/>
            <person name="Mondo S."/>
            <person name="Nolan M."/>
            <person name="Ohm R."/>
            <person name="Pangilinan J."/>
            <person name="Park H.-J."/>
            <person name="Ramirez L."/>
            <person name="Alfaro M."/>
            <person name="Sun H."/>
            <person name="Tritt A."/>
            <person name="Yoshinaga Y."/>
            <person name="Zwiers L.-H."/>
            <person name="Turgeon B."/>
            <person name="Goodwin S."/>
            <person name="Spatafora J."/>
            <person name="Crous P."/>
            <person name="Grigoriev I."/>
        </authorList>
    </citation>
    <scope>NUCLEOTIDE SEQUENCE [LARGE SCALE GENOMIC DNA]</scope>
    <source>
        <strain evidence="3">CBS 304.66</strain>
    </source>
</reference>
<dbReference type="AlphaFoldDB" id="A0A9P4KC58"/>
<evidence type="ECO:0000256" key="1">
    <source>
        <dbReference type="SAM" id="SignalP"/>
    </source>
</evidence>
<evidence type="ECO:0000313" key="2">
    <source>
        <dbReference type="EMBL" id="KAF2265880.1"/>
    </source>
</evidence>
<gene>
    <name evidence="2" type="ORF">CC78DRAFT_531990</name>
</gene>
<feature type="chain" id="PRO_5040396409" description="Secreted RxLR effector peptide protein" evidence="1">
    <location>
        <begin position="21"/>
        <end position="130"/>
    </location>
</feature>
<comment type="caution">
    <text evidence="2">The sequence shown here is derived from an EMBL/GenBank/DDBJ whole genome shotgun (WGS) entry which is preliminary data.</text>
</comment>
<dbReference type="EMBL" id="ML986602">
    <property type="protein sequence ID" value="KAF2265880.1"/>
    <property type="molecule type" value="Genomic_DNA"/>
</dbReference>
<dbReference type="Proteomes" id="UP000800093">
    <property type="component" value="Unassembled WGS sequence"/>
</dbReference>
<dbReference type="OrthoDB" id="10419831at2759"/>
<keyword evidence="1" id="KW-0732">Signal</keyword>
<evidence type="ECO:0008006" key="4">
    <source>
        <dbReference type="Google" id="ProtNLM"/>
    </source>
</evidence>
<name>A0A9P4KC58_9PLEO</name>
<keyword evidence="3" id="KW-1185">Reference proteome</keyword>
<sequence>MYLLRSVLLLTFTAVAACSAVAIPRPIPELDTTLRTRGAFVMPGQILRHDPRSSNSELEKRQSPVQLARFARTWFKIGKALFKDYKEQAEANDKDGAGLHRDFGDLIDIELPDPPKPIDSLDDLFPDGVF</sequence>
<accession>A0A9P4KC58</accession>
<organism evidence="2 3">
    <name type="scientific">Lojkania enalia</name>
    <dbReference type="NCBI Taxonomy" id="147567"/>
    <lineage>
        <taxon>Eukaryota</taxon>
        <taxon>Fungi</taxon>
        <taxon>Dikarya</taxon>
        <taxon>Ascomycota</taxon>
        <taxon>Pezizomycotina</taxon>
        <taxon>Dothideomycetes</taxon>
        <taxon>Pleosporomycetidae</taxon>
        <taxon>Pleosporales</taxon>
        <taxon>Pleosporales incertae sedis</taxon>
        <taxon>Lojkania</taxon>
    </lineage>
</organism>